<dbReference type="Pfam" id="PF16320">
    <property type="entry name" value="Ribosomal_L12_N"/>
    <property type="match status" value="1"/>
</dbReference>
<dbReference type="SUPFAM" id="SSF54736">
    <property type="entry name" value="ClpS-like"/>
    <property type="match status" value="1"/>
</dbReference>
<dbReference type="GO" id="GO:0005840">
    <property type="term" value="C:ribosome"/>
    <property type="evidence" value="ECO:0007669"/>
    <property type="project" value="UniProtKB-KW"/>
</dbReference>
<dbReference type="GO" id="GO:0005737">
    <property type="term" value="C:cytoplasm"/>
    <property type="evidence" value="ECO:0007669"/>
    <property type="project" value="UniProtKB-ARBA"/>
</dbReference>
<evidence type="ECO:0000256" key="1">
    <source>
        <dbReference type="ARBA" id="ARBA00007197"/>
    </source>
</evidence>
<gene>
    <name evidence="7 8 9 10" type="primary">LOC105053452</name>
</gene>
<dbReference type="Gene3D" id="1.20.5.710">
    <property type="entry name" value="Single helix bin"/>
    <property type="match status" value="1"/>
</dbReference>
<dbReference type="RefSeq" id="XP_010932908.1">
    <property type="nucleotide sequence ID" value="XM_010934606.3"/>
</dbReference>
<keyword evidence="3" id="KW-0687">Ribonucleoprotein</keyword>
<proteinExistence type="inferred from homology"/>
<dbReference type="CDD" id="cd00387">
    <property type="entry name" value="Ribosomal_L7_L12"/>
    <property type="match status" value="1"/>
</dbReference>
<dbReference type="GO" id="GO:0006412">
    <property type="term" value="P:translation"/>
    <property type="evidence" value="ECO:0007669"/>
    <property type="project" value="InterPro"/>
</dbReference>
<organism evidence="6 8">
    <name type="scientific">Elaeis guineensis var. tenera</name>
    <name type="common">Oil palm</name>
    <dbReference type="NCBI Taxonomy" id="51953"/>
    <lineage>
        <taxon>Eukaryota</taxon>
        <taxon>Viridiplantae</taxon>
        <taxon>Streptophyta</taxon>
        <taxon>Embryophyta</taxon>
        <taxon>Tracheophyta</taxon>
        <taxon>Spermatophyta</taxon>
        <taxon>Magnoliopsida</taxon>
        <taxon>Liliopsida</taxon>
        <taxon>Arecaceae</taxon>
        <taxon>Arecoideae</taxon>
        <taxon>Cocoseae</taxon>
        <taxon>Elaeidinae</taxon>
        <taxon>Elaeis</taxon>
    </lineage>
</organism>
<evidence type="ECO:0000313" key="9">
    <source>
        <dbReference type="RefSeq" id="XP_010932908.1"/>
    </source>
</evidence>
<evidence type="ECO:0000256" key="3">
    <source>
        <dbReference type="ARBA" id="ARBA00023274"/>
    </source>
</evidence>
<accession>A0A6I9RUN2</accession>
<comment type="similarity">
    <text evidence="1">Belongs to the bacterial ribosomal protein bL12 family.</text>
</comment>
<sequence length="199" mass="21318">MRLSFSLLRLGLRNPTSLLSHRSPHLPSNPSYLPLCTLNGTPSAFLSSTRLSTLAPQQPSARVSGIVDEISGLTLLELADLTEALRSRLGVEQMPVMAVITPGMGIGGLPGVGGAAGAAKEAEEKKEEKMAFDLKLESFDAASKIKIIKEVRTFTDLGLKEAKELVEKAPTVLKTGLLKEEAEKIVEKMKEIGAKVVLE</sequence>
<dbReference type="FunFam" id="3.30.1390.10:FF:000001">
    <property type="entry name" value="50S ribosomal protein L7/L12"/>
    <property type="match status" value="1"/>
</dbReference>
<evidence type="ECO:0000313" key="6">
    <source>
        <dbReference type="Proteomes" id="UP000504607"/>
    </source>
</evidence>
<feature type="domain" description="Large ribosomal subunit protein bL12 C-terminal" evidence="4">
    <location>
        <begin position="132"/>
        <end position="198"/>
    </location>
</feature>
<feature type="domain" description="Large ribosomal subunit protein bL12 oligomerization" evidence="5">
    <location>
        <begin position="66"/>
        <end position="116"/>
    </location>
</feature>
<dbReference type="GO" id="GO:0003729">
    <property type="term" value="F:mRNA binding"/>
    <property type="evidence" value="ECO:0007669"/>
    <property type="project" value="TreeGrafter"/>
</dbReference>
<dbReference type="GeneID" id="105053452"/>
<dbReference type="RefSeq" id="XP_019708664.1">
    <property type="nucleotide sequence ID" value="XM_019853105.2"/>
</dbReference>
<dbReference type="Pfam" id="PF00542">
    <property type="entry name" value="Ribosomal_L12"/>
    <property type="match status" value="1"/>
</dbReference>
<dbReference type="GO" id="GO:0003735">
    <property type="term" value="F:structural constituent of ribosome"/>
    <property type="evidence" value="ECO:0007669"/>
    <property type="project" value="InterPro"/>
</dbReference>
<dbReference type="RefSeq" id="XP_010932907.1">
    <property type="nucleotide sequence ID" value="XM_010934605.3"/>
</dbReference>
<dbReference type="KEGG" id="egu:105053452"/>
<dbReference type="AlphaFoldDB" id="A0A6I9RUN2"/>
<evidence type="ECO:0000313" key="8">
    <source>
        <dbReference type="RefSeq" id="XP_010932907.1"/>
    </source>
</evidence>
<evidence type="ECO:0000259" key="5">
    <source>
        <dbReference type="Pfam" id="PF16320"/>
    </source>
</evidence>
<dbReference type="Gene3D" id="3.30.1390.10">
    <property type="match status" value="1"/>
</dbReference>
<keyword evidence="2" id="KW-0689">Ribosomal protein</keyword>
<dbReference type="InterPro" id="IPR036235">
    <property type="entry name" value="Ribosomal_bL12_oligo_N_sf"/>
</dbReference>
<dbReference type="InterPro" id="IPR014719">
    <property type="entry name" value="Ribosomal_bL12_C/ClpS-like"/>
</dbReference>
<evidence type="ECO:0000313" key="10">
    <source>
        <dbReference type="RefSeq" id="XP_019708664.1"/>
    </source>
</evidence>
<dbReference type="GO" id="GO:1990904">
    <property type="term" value="C:ribonucleoprotein complex"/>
    <property type="evidence" value="ECO:0007669"/>
    <property type="project" value="UniProtKB-KW"/>
</dbReference>
<keyword evidence="6" id="KW-1185">Reference proteome</keyword>
<evidence type="ECO:0000313" key="7">
    <source>
        <dbReference type="RefSeq" id="XP_010932906.1"/>
    </source>
</evidence>
<dbReference type="RefSeq" id="XP_010932906.1">
    <property type="nucleotide sequence ID" value="XM_010934604.3"/>
</dbReference>
<dbReference type="Proteomes" id="UP000504607">
    <property type="component" value="Chromosome 10"/>
</dbReference>
<dbReference type="InterPro" id="IPR013823">
    <property type="entry name" value="Ribosomal_bL12_C"/>
</dbReference>
<dbReference type="HAMAP" id="MF_00368">
    <property type="entry name" value="Ribosomal_bL12"/>
    <property type="match status" value="1"/>
</dbReference>
<evidence type="ECO:0000259" key="4">
    <source>
        <dbReference type="Pfam" id="PF00542"/>
    </source>
</evidence>
<dbReference type="PANTHER" id="PTHR45987">
    <property type="entry name" value="39S RIBOSOMAL PROTEIN L12"/>
    <property type="match status" value="1"/>
</dbReference>
<dbReference type="SUPFAM" id="SSF48300">
    <property type="entry name" value="Ribosomal protein L7/12, oligomerisation (N-terminal) domain"/>
    <property type="match status" value="1"/>
</dbReference>
<dbReference type="PANTHER" id="PTHR45987:SF4">
    <property type="entry name" value="LARGE RIBOSOMAL SUBUNIT PROTEIN BL12M"/>
    <property type="match status" value="1"/>
</dbReference>
<dbReference type="InterPro" id="IPR000206">
    <property type="entry name" value="Ribosomal_bL12"/>
</dbReference>
<protein>
    <submittedName>
        <fullName evidence="7 9">Uncharacterized protein LOC105053452</fullName>
    </submittedName>
</protein>
<dbReference type="InterPro" id="IPR008932">
    <property type="entry name" value="Ribosomal_bL12_oligo"/>
</dbReference>
<dbReference type="OrthoDB" id="250175at2759"/>
<reference evidence="7 8" key="1">
    <citation type="submission" date="2025-04" db="UniProtKB">
        <authorList>
            <consortium name="RefSeq"/>
        </authorList>
    </citation>
    <scope>IDENTIFICATION</scope>
</reference>
<evidence type="ECO:0000256" key="2">
    <source>
        <dbReference type="ARBA" id="ARBA00022980"/>
    </source>
</evidence>
<name>A0A6I9RUN2_ELAGV</name>